<dbReference type="InterPro" id="IPR010982">
    <property type="entry name" value="Lambda_DNA-bd_dom_sf"/>
</dbReference>
<gene>
    <name evidence="2" type="ORF">GSF12_11270</name>
</gene>
<dbReference type="AlphaFoldDB" id="A0A6P1KHM9"/>
<protein>
    <submittedName>
        <fullName evidence="2">Helix-turn-helix domain-containing protein</fullName>
    </submittedName>
</protein>
<name>A0A6P1KHM9_FAUOS</name>
<accession>A0A6P1KHM9</accession>
<dbReference type="SUPFAM" id="SSF47413">
    <property type="entry name" value="lambda repressor-like DNA-binding domains"/>
    <property type="match status" value="1"/>
</dbReference>
<evidence type="ECO:0000259" key="1">
    <source>
        <dbReference type="PROSITE" id="PS50943"/>
    </source>
</evidence>
<dbReference type="Pfam" id="PF12844">
    <property type="entry name" value="HTH_19"/>
    <property type="match status" value="1"/>
</dbReference>
<dbReference type="GO" id="GO:0003677">
    <property type="term" value="F:DNA binding"/>
    <property type="evidence" value="ECO:0007669"/>
    <property type="project" value="InterPro"/>
</dbReference>
<dbReference type="InterPro" id="IPR001387">
    <property type="entry name" value="Cro/C1-type_HTH"/>
</dbReference>
<sequence>MSINERLKLVCQEKELNIKRLAEITGIPYRTVQNYLNGDREPNAEGLTTLCTRLRVNINWLLTGEGEHFINSNPRVVTIDDDEHTILSIYRDCSQMGKFVILGSIKSMKDVPALHDNNLVIKPLSL</sequence>
<reference evidence="2" key="1">
    <citation type="journal article" date="2020" name="Microbiol. Resour. Announc.">
        <title>Complete Genome Sequence of Moraxella osloensis Strain YV1, Isolated from an Australian Wastewater Treatment Plant.</title>
        <authorList>
            <person name="Batinovic S."/>
            <person name="Rice D.T.F."/>
            <person name="Seviour R.J."/>
            <person name="Petrovski S."/>
        </authorList>
    </citation>
    <scope>NUCLEOTIDE SEQUENCE</scope>
    <source>
        <strain evidence="2">YV1</strain>
    </source>
</reference>
<proteinExistence type="predicted"/>
<feature type="domain" description="HTH cro/C1-type" evidence="1">
    <location>
        <begin position="7"/>
        <end position="61"/>
    </location>
</feature>
<dbReference type="CDD" id="cd00093">
    <property type="entry name" value="HTH_XRE"/>
    <property type="match status" value="1"/>
</dbReference>
<dbReference type="PROSITE" id="PS50943">
    <property type="entry name" value="HTH_CROC1"/>
    <property type="match status" value="1"/>
</dbReference>
<evidence type="ECO:0000313" key="2">
    <source>
        <dbReference type="EMBL" id="QHG10400.1"/>
    </source>
</evidence>
<dbReference type="Gene3D" id="1.10.260.40">
    <property type="entry name" value="lambda repressor-like DNA-binding domains"/>
    <property type="match status" value="1"/>
</dbReference>
<dbReference type="SMART" id="SM00530">
    <property type="entry name" value="HTH_XRE"/>
    <property type="match status" value="1"/>
</dbReference>
<dbReference type="EMBL" id="CP047226">
    <property type="protein sequence ID" value="QHG10400.1"/>
    <property type="molecule type" value="Genomic_DNA"/>
</dbReference>
<organism evidence="2">
    <name type="scientific">Faucicola osloensis</name>
    <name type="common">Moraxella osloensis</name>
    <dbReference type="NCBI Taxonomy" id="34062"/>
    <lineage>
        <taxon>Bacteria</taxon>
        <taxon>Pseudomonadati</taxon>
        <taxon>Pseudomonadota</taxon>
        <taxon>Gammaproteobacteria</taxon>
        <taxon>Moraxellales</taxon>
        <taxon>Moraxellaceae</taxon>
        <taxon>Faucicola</taxon>
    </lineage>
</organism>